<evidence type="ECO:0000313" key="2">
    <source>
        <dbReference type="EMBL" id="CAB4743939.1"/>
    </source>
</evidence>
<dbReference type="AlphaFoldDB" id="A0A6J7AQ37"/>
<proteinExistence type="predicted"/>
<reference evidence="3" key="1">
    <citation type="submission" date="2020-05" db="EMBL/GenBank/DDBJ databases">
        <authorList>
            <person name="Chiriac C."/>
            <person name="Salcher M."/>
            <person name="Ghai R."/>
            <person name="Kavagutti S V."/>
        </authorList>
    </citation>
    <scope>NUCLEOTIDE SEQUENCE</scope>
</reference>
<feature type="transmembrane region" description="Helical" evidence="1">
    <location>
        <begin position="12"/>
        <end position="38"/>
    </location>
</feature>
<keyword evidence="1" id="KW-0812">Transmembrane</keyword>
<dbReference type="InterPro" id="IPR036188">
    <property type="entry name" value="FAD/NAD-bd_sf"/>
</dbReference>
<dbReference type="EMBL" id="CAFBOS010000009">
    <property type="protein sequence ID" value="CAB4979294.1"/>
    <property type="molecule type" value="Genomic_DNA"/>
</dbReference>
<evidence type="ECO:0000313" key="4">
    <source>
        <dbReference type="EMBL" id="CAB4932238.1"/>
    </source>
</evidence>
<evidence type="ECO:0000313" key="3">
    <source>
        <dbReference type="EMBL" id="CAB4834977.1"/>
    </source>
</evidence>
<keyword evidence="1" id="KW-1133">Transmembrane helix</keyword>
<name>A0A6J7AQ37_9ZZZZ</name>
<evidence type="ECO:0000256" key="1">
    <source>
        <dbReference type="SAM" id="Phobius"/>
    </source>
</evidence>
<dbReference type="EMBL" id="CAEZYR010000044">
    <property type="protein sequence ID" value="CAB4743939.1"/>
    <property type="molecule type" value="Genomic_DNA"/>
</dbReference>
<dbReference type="Gene3D" id="3.50.50.60">
    <property type="entry name" value="FAD/NAD(P)-binding domain"/>
    <property type="match status" value="1"/>
</dbReference>
<protein>
    <submittedName>
        <fullName evidence="3">Unannotated protein</fullName>
    </submittedName>
</protein>
<dbReference type="SUPFAM" id="SSF51905">
    <property type="entry name" value="FAD/NAD(P)-binding domain"/>
    <property type="match status" value="1"/>
</dbReference>
<evidence type="ECO:0000313" key="5">
    <source>
        <dbReference type="EMBL" id="CAB4979294.1"/>
    </source>
</evidence>
<accession>A0A6J7AQ37</accession>
<organism evidence="3">
    <name type="scientific">freshwater metagenome</name>
    <dbReference type="NCBI Taxonomy" id="449393"/>
    <lineage>
        <taxon>unclassified sequences</taxon>
        <taxon>metagenomes</taxon>
        <taxon>ecological metagenomes</taxon>
    </lineage>
</organism>
<sequence length="410" mass="46151">MTPASTERRLVHILGAGPVGLILTAMLQSMPGFSIRLYEKRATYTRKRMVKLAPYLIADSVEAYHDDRIDGENIDAVFDRWELEQSMAFRRSVATPLRQLLEAWTTGFTPLNEIEQGLSDLIDAPGVSPVERVQMALSMKDVTTLLSPGDILVDCTGRNSLLRDHLEVPTGEVREAPFEEPNMLNLRLEYAAVITFLHGRPYECNEYCKYYKNVENTQYKFIPSVDRTMHDADISHVTGIVNISAADFEAMPPQCDGDFLRANFPGVAEAMDRFIDKVCEETGGGTIGDLEVIRIPLNLYRALNATNRRLRRQPEGAHPLASSSVLLAGDSAIGSPYFQSISLGFECAMFLAGLLADPTLGEDETLERYENLVYKQWLRVYMRSKLIKHNKDLFESLDDTFGLLDKLHIY</sequence>
<dbReference type="EMBL" id="CAFABA010000109">
    <property type="protein sequence ID" value="CAB4834977.1"/>
    <property type="molecule type" value="Genomic_DNA"/>
</dbReference>
<keyword evidence="1" id="KW-0472">Membrane</keyword>
<dbReference type="EMBL" id="CAFBMH010000149">
    <property type="protein sequence ID" value="CAB4932238.1"/>
    <property type="molecule type" value="Genomic_DNA"/>
</dbReference>
<gene>
    <name evidence="2" type="ORF">UFOPK2754_01377</name>
    <name evidence="3" type="ORF">UFOPK3139_02260</name>
    <name evidence="4" type="ORF">UFOPK3543_02725</name>
    <name evidence="5" type="ORF">UFOPK3967_00252</name>
</gene>